<keyword evidence="1" id="KW-0812">Transmembrane</keyword>
<name>A0A8J8TQC9_9EURY</name>
<dbReference type="EMBL" id="PHNJ01000004">
    <property type="protein sequence ID" value="TYL38751.1"/>
    <property type="molecule type" value="Genomic_DNA"/>
</dbReference>
<proteinExistence type="predicted"/>
<feature type="transmembrane region" description="Helical" evidence="1">
    <location>
        <begin position="144"/>
        <end position="162"/>
    </location>
</feature>
<evidence type="ECO:0000313" key="2">
    <source>
        <dbReference type="EMBL" id="TYL38751.1"/>
    </source>
</evidence>
<keyword evidence="1" id="KW-1133">Transmembrane helix</keyword>
<evidence type="ECO:0000256" key="1">
    <source>
        <dbReference type="SAM" id="Phobius"/>
    </source>
</evidence>
<dbReference type="AlphaFoldDB" id="A0A8J8TQC9"/>
<keyword evidence="3" id="KW-1185">Reference proteome</keyword>
<accession>A0A8J8TQC9</accession>
<evidence type="ECO:0000313" key="3">
    <source>
        <dbReference type="Proteomes" id="UP000766904"/>
    </source>
</evidence>
<gene>
    <name evidence="2" type="ORF">CV102_09540</name>
</gene>
<keyword evidence="1" id="KW-0472">Membrane</keyword>
<reference evidence="2" key="1">
    <citation type="submission" date="2017-11" db="EMBL/GenBank/DDBJ databases">
        <authorList>
            <person name="Kajale S.C."/>
            <person name="Sharma A."/>
        </authorList>
    </citation>
    <scope>NUCLEOTIDE SEQUENCE</scope>
    <source>
        <strain evidence="2">LS1_42</strain>
    </source>
</reference>
<feature type="transmembrane region" description="Helical" evidence="1">
    <location>
        <begin position="119"/>
        <end position="137"/>
    </location>
</feature>
<sequence length="224" mass="23301">MRLSESQLMKRRVDADRAIGLALVAAGSVSLANPAWLGAVTIYPGTGWGFLPLFHAMLSAFGLLAIAAGLFALRAPRWPPSRRQLVALAVGTIVAVPLYARILAMTIGTDGAAINGYEYRQAFVASLLVATFVAGCATATRRRALIRLALAVPVVPTGFVLLEWRSGALLEPVLEGHFLLTGAPIGVPYLGPATFVAAFTLGFWAGQPSSTAGGRSPASSGDSV</sequence>
<protein>
    <submittedName>
        <fullName evidence="2">Uncharacterized protein</fullName>
    </submittedName>
</protein>
<feature type="transmembrane region" description="Helical" evidence="1">
    <location>
        <begin position="50"/>
        <end position="73"/>
    </location>
</feature>
<organism evidence="2 3">
    <name type="scientific">Natronococcus pandeyae</name>
    <dbReference type="NCBI Taxonomy" id="2055836"/>
    <lineage>
        <taxon>Archaea</taxon>
        <taxon>Methanobacteriati</taxon>
        <taxon>Methanobacteriota</taxon>
        <taxon>Stenosarchaea group</taxon>
        <taxon>Halobacteria</taxon>
        <taxon>Halobacteriales</taxon>
        <taxon>Natrialbaceae</taxon>
        <taxon>Natronococcus</taxon>
    </lineage>
</organism>
<dbReference type="Proteomes" id="UP000766904">
    <property type="component" value="Unassembled WGS sequence"/>
</dbReference>
<feature type="transmembrane region" description="Helical" evidence="1">
    <location>
        <begin position="85"/>
        <end position="107"/>
    </location>
</feature>
<feature type="transmembrane region" description="Helical" evidence="1">
    <location>
        <begin position="182"/>
        <end position="205"/>
    </location>
</feature>
<comment type="caution">
    <text evidence="2">The sequence shown here is derived from an EMBL/GenBank/DDBJ whole genome shotgun (WGS) entry which is preliminary data.</text>
</comment>